<dbReference type="RefSeq" id="WP_263004843.1">
    <property type="nucleotide sequence ID" value="NZ_JAOTEM010000008.1"/>
</dbReference>
<protein>
    <submittedName>
        <fullName evidence="1">Uncharacterized protein</fullName>
    </submittedName>
</protein>
<accession>A0ABT2WAR9</accession>
<evidence type="ECO:0000313" key="1">
    <source>
        <dbReference type="EMBL" id="MCU7619291.1"/>
    </source>
</evidence>
<gene>
    <name evidence="1" type="ORF">NZ698_19090</name>
</gene>
<comment type="caution">
    <text evidence="1">The sequence shown here is derived from an EMBL/GenBank/DDBJ whole genome shotgun (WGS) entry which is preliminary data.</text>
</comment>
<evidence type="ECO:0000313" key="2">
    <source>
        <dbReference type="Proteomes" id="UP001208649"/>
    </source>
</evidence>
<proteinExistence type="predicted"/>
<reference evidence="2" key="1">
    <citation type="submission" date="2023-07" db="EMBL/GenBank/DDBJ databases">
        <title>Chryseobacterium sp. strain PBS4-4 Genome sequencing and assembly.</title>
        <authorList>
            <person name="Jung Y."/>
        </authorList>
    </citation>
    <scope>NUCLEOTIDE SEQUENCE [LARGE SCALE GENOMIC DNA]</scope>
    <source>
        <strain evidence="2">PBS4-4</strain>
    </source>
</reference>
<sequence>MINSGFDGALKELEVEIKDLPYNLEGWSKGQDLRKFDKIILEQKVVSFYKNLWTILNNGDGEKYIKLWNKADQELIEYDYELNIDQINEEEIDFINKKCLNMIADFEDYEMKIYADGRLVSFRRKNHTKQFNNKSPLDVFNWSPLIRKAKLSGGDDYSVLLYLSEGSNDFVIIRK</sequence>
<dbReference type="Proteomes" id="UP001208649">
    <property type="component" value="Unassembled WGS sequence"/>
</dbReference>
<organism evidence="1 2">
    <name type="scientific">Chryseobacterium edaphi</name>
    <dbReference type="NCBI Taxonomy" id="2976532"/>
    <lineage>
        <taxon>Bacteria</taxon>
        <taxon>Pseudomonadati</taxon>
        <taxon>Bacteroidota</taxon>
        <taxon>Flavobacteriia</taxon>
        <taxon>Flavobacteriales</taxon>
        <taxon>Weeksellaceae</taxon>
        <taxon>Chryseobacterium group</taxon>
        <taxon>Chryseobacterium</taxon>
    </lineage>
</organism>
<dbReference type="EMBL" id="JAOTEM010000008">
    <property type="protein sequence ID" value="MCU7619291.1"/>
    <property type="molecule type" value="Genomic_DNA"/>
</dbReference>
<keyword evidence="2" id="KW-1185">Reference proteome</keyword>
<name>A0ABT2WAR9_9FLAO</name>